<dbReference type="Pfam" id="PF19278">
    <property type="entry name" value="Hydant_A_C"/>
    <property type="match status" value="1"/>
</dbReference>
<proteinExistence type="predicted"/>
<evidence type="ECO:0000259" key="1">
    <source>
        <dbReference type="Pfam" id="PF01968"/>
    </source>
</evidence>
<name>A0ABP7DX84_9ACTN</name>
<organism evidence="4 5">
    <name type="scientific">Nonomuraea antimicrobica</name>
    <dbReference type="NCBI Taxonomy" id="561173"/>
    <lineage>
        <taxon>Bacteria</taxon>
        <taxon>Bacillati</taxon>
        <taxon>Actinomycetota</taxon>
        <taxon>Actinomycetes</taxon>
        <taxon>Streptosporangiales</taxon>
        <taxon>Streptosporangiaceae</taxon>
        <taxon>Nonomuraea</taxon>
    </lineage>
</organism>
<feature type="domain" description="Hydantoinase A/oxoprolinase" evidence="1">
    <location>
        <begin position="200"/>
        <end position="485"/>
    </location>
</feature>
<gene>
    <name evidence="4" type="ORF">GCM10022224_089770</name>
</gene>
<comment type="caution">
    <text evidence="4">The sequence shown here is derived from an EMBL/GenBank/DDBJ whole genome shotgun (WGS) entry which is preliminary data.</text>
</comment>
<dbReference type="InterPro" id="IPR045079">
    <property type="entry name" value="Oxoprolinase-like"/>
</dbReference>
<evidence type="ECO:0000259" key="2">
    <source>
        <dbReference type="Pfam" id="PF05378"/>
    </source>
</evidence>
<keyword evidence="5" id="KW-1185">Reference proteome</keyword>
<dbReference type="EMBL" id="BAAAZP010000207">
    <property type="protein sequence ID" value="GAA3710334.1"/>
    <property type="molecule type" value="Genomic_DNA"/>
</dbReference>
<evidence type="ECO:0000313" key="5">
    <source>
        <dbReference type="Proteomes" id="UP001500902"/>
    </source>
</evidence>
<protein>
    <submittedName>
        <fullName evidence="4">Hydantoinase/oxoprolinase family protein</fullName>
    </submittedName>
</protein>
<dbReference type="Pfam" id="PF05378">
    <property type="entry name" value="Hydant_A_N"/>
    <property type="match status" value="1"/>
</dbReference>
<dbReference type="InterPro" id="IPR008040">
    <property type="entry name" value="Hydant_A_N"/>
</dbReference>
<dbReference type="SUPFAM" id="SSF53067">
    <property type="entry name" value="Actin-like ATPase domain"/>
    <property type="match status" value="1"/>
</dbReference>
<dbReference type="PANTHER" id="PTHR11365">
    <property type="entry name" value="5-OXOPROLINASE RELATED"/>
    <property type="match status" value="1"/>
</dbReference>
<dbReference type="PANTHER" id="PTHR11365:SF23">
    <property type="entry name" value="HYPOTHETICAL 5-OXOPROLINASE (EUROFUNG)-RELATED"/>
    <property type="match status" value="1"/>
</dbReference>
<evidence type="ECO:0000259" key="3">
    <source>
        <dbReference type="Pfam" id="PF19278"/>
    </source>
</evidence>
<dbReference type="InterPro" id="IPR043129">
    <property type="entry name" value="ATPase_NBD"/>
</dbReference>
<feature type="domain" description="Acetophenone carboxylase-like C-terminal" evidence="3">
    <location>
        <begin position="503"/>
        <end position="668"/>
    </location>
</feature>
<dbReference type="InterPro" id="IPR002821">
    <property type="entry name" value="Hydantoinase_A"/>
</dbReference>
<dbReference type="Proteomes" id="UP001500902">
    <property type="component" value="Unassembled WGS sequence"/>
</dbReference>
<evidence type="ECO:0000313" key="4">
    <source>
        <dbReference type="EMBL" id="GAA3710334.1"/>
    </source>
</evidence>
<feature type="domain" description="Hydantoinase/oxoprolinase N-terminal" evidence="2">
    <location>
        <begin position="4"/>
        <end position="178"/>
    </location>
</feature>
<dbReference type="RefSeq" id="WP_344893502.1">
    <property type="nucleotide sequence ID" value="NZ_BAAAZP010000207.1"/>
</dbReference>
<sequence>MSYRVAMDIGGTFTDVVCYDERTGAVTASKAPTTPADLAEGVFAALGRVVDDPADISFFVHGTTQGLNALLERKGARVLLLSGQGGRDVYQIARGNRDRMFDLRYRKPEPLVPRQDVMEIGGRLDYRGRELVPLDEESVRAAARRARAEGFDAVAVCLLFSFADPAHELRAGEILRAELGEDVLVVLSHEVAREWREYERTSSAVLEAYTGPVVRGYLAGIGRRFAERGLGVPVHVMQSSGGLVNASYAMRRPLQTLLSGPVGGTMGGVAASRLLGTGHAICVDMGGTSFDVSLIVNGRPDVTAETRIEGYPVLMPIVNLHTIGAGGGSIAYAEAGALRVGPESAGAVPGPACYGRGGVRPTVTDANVALGRVDPAWFAGGLMTLDHEAAGAAVAELAEELDLDPLRLAEGICDVANAKMAQAIRTLTVEHGVEPREFALVAFGGAGPMHAVFIARELGISEVVVPRFPGAFSAWGMLQAEVRRDLTHPYFRPQDTLDGADMCANLAALEREALDALDGQGVPEERRRVEHAVEMRYEGQDYTLTVPLRDAEEPAEPEFLAEIAARYAEAHTGRYGHATPEAPVEFVMLRSTGFGTFARTAAPAVARPEQAPPGVHDVIFDGAVHRTPVLRRADLSGELTGPAIVVEETATTVIPPGCLATVDENGFLIVKVDM</sequence>
<reference evidence="5" key="1">
    <citation type="journal article" date="2019" name="Int. J. Syst. Evol. Microbiol.">
        <title>The Global Catalogue of Microorganisms (GCM) 10K type strain sequencing project: providing services to taxonomists for standard genome sequencing and annotation.</title>
        <authorList>
            <consortium name="The Broad Institute Genomics Platform"/>
            <consortium name="The Broad Institute Genome Sequencing Center for Infectious Disease"/>
            <person name="Wu L."/>
            <person name="Ma J."/>
        </authorList>
    </citation>
    <scope>NUCLEOTIDE SEQUENCE [LARGE SCALE GENOMIC DNA]</scope>
    <source>
        <strain evidence="5">JCM 16904</strain>
    </source>
</reference>
<accession>A0ABP7DX84</accession>
<dbReference type="Pfam" id="PF01968">
    <property type="entry name" value="Hydantoinase_A"/>
    <property type="match status" value="1"/>
</dbReference>
<dbReference type="InterPro" id="IPR049517">
    <property type="entry name" value="ACX-like_C"/>
</dbReference>